<dbReference type="EMBL" id="NUVX01000081">
    <property type="protein sequence ID" value="PFJ29033.1"/>
    <property type="molecule type" value="Genomic_DNA"/>
</dbReference>
<gene>
    <name evidence="2" type="ORF">COJ15_32740</name>
</gene>
<evidence type="ECO:0000313" key="2">
    <source>
        <dbReference type="EMBL" id="PFJ29033.1"/>
    </source>
</evidence>
<protein>
    <submittedName>
        <fullName evidence="2">Uncharacterized protein</fullName>
    </submittedName>
</protein>
<feature type="transmembrane region" description="Helical" evidence="1">
    <location>
        <begin position="38"/>
        <end position="57"/>
    </location>
</feature>
<proteinExistence type="predicted"/>
<organism evidence="2 3">
    <name type="scientific">Bacillus thuringiensis</name>
    <dbReference type="NCBI Taxonomy" id="1428"/>
    <lineage>
        <taxon>Bacteria</taxon>
        <taxon>Bacillati</taxon>
        <taxon>Bacillota</taxon>
        <taxon>Bacilli</taxon>
        <taxon>Bacillales</taxon>
        <taxon>Bacillaceae</taxon>
        <taxon>Bacillus</taxon>
        <taxon>Bacillus cereus group</taxon>
    </lineage>
</organism>
<feature type="transmembrane region" description="Helical" evidence="1">
    <location>
        <begin position="77"/>
        <end position="97"/>
    </location>
</feature>
<evidence type="ECO:0000256" key="1">
    <source>
        <dbReference type="SAM" id="Phobius"/>
    </source>
</evidence>
<dbReference type="Proteomes" id="UP000224003">
    <property type="component" value="Unassembled WGS sequence"/>
</dbReference>
<accession>A0A9X6WGV0</accession>
<reference evidence="2 3" key="1">
    <citation type="submission" date="2017-09" db="EMBL/GenBank/DDBJ databases">
        <title>Large-scale bioinformatics analysis of Bacillus genomes uncovers conserved roles of natural products in bacterial physiology.</title>
        <authorList>
            <consortium name="Agbiome Team Llc"/>
            <person name="Bleich R.M."/>
            <person name="Grubbs K.J."/>
            <person name="Santa Maria K.C."/>
            <person name="Allen S.E."/>
            <person name="Farag S."/>
            <person name="Shank E.A."/>
            <person name="Bowers A."/>
        </authorList>
    </citation>
    <scope>NUCLEOTIDE SEQUENCE [LARGE SCALE GENOMIC DNA]</scope>
    <source>
        <strain evidence="2 3">AFS085496</strain>
    </source>
</reference>
<sequence>MTALTSVLIFYLPVLILGVFLQNKIFAKQHPTGKRFSWTLVNSLMVPSVTGFIVWMFDNITDPVSSGSGTSGLMTFLYMFVCFLPLCIISFLIFYFVNKQYDRKEKSIQN</sequence>
<evidence type="ECO:0000313" key="3">
    <source>
        <dbReference type="Proteomes" id="UP000224003"/>
    </source>
</evidence>
<feature type="transmembrane region" description="Helical" evidence="1">
    <location>
        <begin position="6"/>
        <end position="26"/>
    </location>
</feature>
<keyword evidence="1" id="KW-1133">Transmembrane helix</keyword>
<comment type="caution">
    <text evidence="2">The sequence shown here is derived from an EMBL/GenBank/DDBJ whole genome shotgun (WGS) entry which is preliminary data.</text>
</comment>
<keyword evidence="1" id="KW-0812">Transmembrane</keyword>
<dbReference type="AlphaFoldDB" id="A0A9X6WGV0"/>
<name>A0A9X6WGV0_BACTU</name>
<keyword evidence="1" id="KW-0472">Membrane</keyword>
<dbReference type="RefSeq" id="WP_098007533.1">
    <property type="nucleotide sequence ID" value="NZ_NUVX01000081.1"/>
</dbReference>